<evidence type="ECO:0000256" key="1">
    <source>
        <dbReference type="SAM" id="SignalP"/>
    </source>
</evidence>
<reference evidence="2 3" key="1">
    <citation type="journal article" date="2021" name="Environ. Microbiol.">
        <title>Genetic insights into the dark matter of the mammalian gut microbiota through targeted genome reconstruction.</title>
        <authorList>
            <person name="Lugli G.A."/>
            <person name="Alessandri G."/>
            <person name="Milani C."/>
            <person name="Viappiani A."/>
            <person name="Fontana F."/>
            <person name="Tarracchini C."/>
            <person name="Mancabelli L."/>
            <person name="Argentini C."/>
            <person name="Ruiz L."/>
            <person name="Margolles A."/>
            <person name="van Sinderen D."/>
            <person name="Turroni F."/>
            <person name="Ventura M."/>
        </authorList>
    </citation>
    <scope>NUCLEOTIDE SEQUENCE [LARGE SCALE GENOMIC DNA]</scope>
    <source>
        <strain evidence="2 3">MA2</strain>
    </source>
</reference>
<evidence type="ECO:0008006" key="4">
    <source>
        <dbReference type="Google" id="ProtNLM"/>
    </source>
</evidence>
<feature type="signal peptide" evidence="1">
    <location>
        <begin position="1"/>
        <end position="38"/>
    </location>
</feature>
<keyword evidence="1" id="KW-0732">Signal</keyword>
<proteinExistence type="predicted"/>
<keyword evidence="3" id="KW-1185">Reference proteome</keyword>
<dbReference type="EMBL" id="JAFEJS010000001">
    <property type="protein sequence ID" value="MBT1171967.1"/>
    <property type="molecule type" value="Genomic_DNA"/>
</dbReference>
<comment type="caution">
    <text evidence="2">The sequence shown here is derived from an EMBL/GenBank/DDBJ whole genome shotgun (WGS) entry which is preliminary data.</text>
</comment>
<evidence type="ECO:0000313" key="3">
    <source>
        <dbReference type="Proteomes" id="UP000773064"/>
    </source>
</evidence>
<gene>
    <name evidence="2" type="ORF">JS528_01050</name>
</gene>
<dbReference type="Proteomes" id="UP000773064">
    <property type="component" value="Unassembled WGS sequence"/>
</dbReference>
<name>A0ABS5UM30_9BIFI</name>
<feature type="chain" id="PRO_5046898182" description="Uridine kinase" evidence="1">
    <location>
        <begin position="39"/>
        <end position="289"/>
    </location>
</feature>
<protein>
    <recommendedName>
        <fullName evidence="4">Uridine kinase</fullName>
    </recommendedName>
</protein>
<organism evidence="2 3">
    <name type="scientific">Bifidobacterium santillanense</name>
    <dbReference type="NCBI Taxonomy" id="2809028"/>
    <lineage>
        <taxon>Bacteria</taxon>
        <taxon>Bacillati</taxon>
        <taxon>Actinomycetota</taxon>
        <taxon>Actinomycetes</taxon>
        <taxon>Bifidobacteriales</taxon>
        <taxon>Bifidobacteriaceae</taxon>
        <taxon>Bifidobacterium</taxon>
    </lineage>
</organism>
<accession>A0ABS5UM30</accession>
<sequence>MTNRTNRIADNTTAARTTTPLRRILATLAAGLCLTALAGCTSPFATDTANGSTETDDGDTTTLTTDATAKRFVACLTGKGLDAQAAAGPPTPDANGKTKAPTVRNMVELRMIDRSGNPIQTSGDGMSVSTDDTTQKLYANAMYTSLEDNTVWVAFKDSTALAGTPYESKRADYADCEKTNPDFTQPAQNLTATGTTITEDDKRSALDYARKARAKGFTWVADPTGDEPTTIIIPKTVGENELKRFLNECPIGDAHIAYGFDGTPEEFGYDYTKTMSEVDGSATSSVTAQ</sequence>
<evidence type="ECO:0000313" key="2">
    <source>
        <dbReference type="EMBL" id="MBT1171967.1"/>
    </source>
</evidence>
<dbReference type="RefSeq" id="WP_214357244.1">
    <property type="nucleotide sequence ID" value="NZ_JAFEJS010000001.1"/>
</dbReference>